<dbReference type="Proteomes" id="UP001153737">
    <property type="component" value="Chromosome 2"/>
</dbReference>
<dbReference type="InterPro" id="IPR056419">
    <property type="entry name" value="GAE_BBS1"/>
</dbReference>
<feature type="domain" description="Bardet-Biedl syndrome 1 protein GAE" evidence="2">
    <location>
        <begin position="478"/>
        <end position="588"/>
    </location>
</feature>
<feature type="domain" description="Bardet-Biedl syndrome 1 N-terminal" evidence="1">
    <location>
        <begin position="11"/>
        <end position="268"/>
    </location>
</feature>
<protein>
    <recommendedName>
        <fullName evidence="5">Bardet-Biedl syndrome 1 N-terminal domain-containing protein</fullName>
    </recommendedName>
</protein>
<dbReference type="EMBL" id="OU896708">
    <property type="protein sequence ID" value="CAH1155344.1"/>
    <property type="molecule type" value="Genomic_DNA"/>
</dbReference>
<dbReference type="InterPro" id="IPR032728">
    <property type="entry name" value="BBS1_N"/>
</dbReference>
<dbReference type="GO" id="GO:0005113">
    <property type="term" value="F:patched binding"/>
    <property type="evidence" value="ECO:0007669"/>
    <property type="project" value="TreeGrafter"/>
</dbReference>
<evidence type="ECO:0000259" key="2">
    <source>
        <dbReference type="Pfam" id="PF23304"/>
    </source>
</evidence>
<reference evidence="3" key="2">
    <citation type="submission" date="2022-10" db="EMBL/GenBank/DDBJ databases">
        <authorList>
            <consortium name="ENA_rothamsted_submissions"/>
            <consortium name="culmorum"/>
            <person name="King R."/>
        </authorList>
    </citation>
    <scope>NUCLEOTIDE SEQUENCE</scope>
</reference>
<name>A0A9P0DM24_PHACE</name>
<dbReference type="GO" id="GO:0061512">
    <property type="term" value="P:protein localization to cilium"/>
    <property type="evidence" value="ECO:0007669"/>
    <property type="project" value="TreeGrafter"/>
</dbReference>
<organism evidence="3 4">
    <name type="scientific">Phaedon cochleariae</name>
    <name type="common">Mustard beetle</name>
    <dbReference type="NCBI Taxonomy" id="80249"/>
    <lineage>
        <taxon>Eukaryota</taxon>
        <taxon>Metazoa</taxon>
        <taxon>Ecdysozoa</taxon>
        <taxon>Arthropoda</taxon>
        <taxon>Hexapoda</taxon>
        <taxon>Insecta</taxon>
        <taxon>Pterygota</taxon>
        <taxon>Neoptera</taxon>
        <taxon>Endopterygota</taxon>
        <taxon>Coleoptera</taxon>
        <taxon>Polyphaga</taxon>
        <taxon>Cucujiformia</taxon>
        <taxon>Chrysomeloidea</taxon>
        <taxon>Chrysomelidae</taxon>
        <taxon>Chrysomelinae</taxon>
        <taxon>Chrysomelini</taxon>
        <taxon>Phaedon</taxon>
    </lineage>
</organism>
<dbReference type="Pfam" id="PF14779">
    <property type="entry name" value="BBS1"/>
    <property type="match status" value="1"/>
</dbReference>
<dbReference type="GO" id="GO:0034464">
    <property type="term" value="C:BBSome"/>
    <property type="evidence" value="ECO:0007669"/>
    <property type="project" value="InterPro"/>
</dbReference>
<evidence type="ECO:0000259" key="1">
    <source>
        <dbReference type="Pfam" id="PF14779"/>
    </source>
</evidence>
<evidence type="ECO:0008006" key="5">
    <source>
        <dbReference type="Google" id="ProtNLM"/>
    </source>
</evidence>
<proteinExistence type="predicted"/>
<dbReference type="OrthoDB" id="10259809at2759"/>
<dbReference type="InterPro" id="IPR028784">
    <property type="entry name" value="BBS1"/>
</dbReference>
<dbReference type="PANTHER" id="PTHR20870:SF0">
    <property type="entry name" value="BARDET-BIEDL SYNDROME 1 PROTEIN"/>
    <property type="match status" value="1"/>
</dbReference>
<accession>A0A9P0DM24</accession>
<evidence type="ECO:0000313" key="3">
    <source>
        <dbReference type="EMBL" id="CAH1155344.1"/>
    </source>
</evidence>
<dbReference type="SUPFAM" id="SSF50978">
    <property type="entry name" value="WD40 repeat-like"/>
    <property type="match status" value="1"/>
</dbReference>
<dbReference type="Pfam" id="PF23304">
    <property type="entry name" value="GAE_BBS1"/>
    <property type="match status" value="1"/>
</dbReference>
<dbReference type="GO" id="GO:0005119">
    <property type="term" value="F:smoothened binding"/>
    <property type="evidence" value="ECO:0007669"/>
    <property type="project" value="TreeGrafter"/>
</dbReference>
<dbReference type="GO" id="GO:0005930">
    <property type="term" value="C:axoneme"/>
    <property type="evidence" value="ECO:0007669"/>
    <property type="project" value="TreeGrafter"/>
</dbReference>
<dbReference type="AlphaFoldDB" id="A0A9P0DM24"/>
<evidence type="ECO:0000313" key="4">
    <source>
        <dbReference type="Proteomes" id="UP001153737"/>
    </source>
</evidence>
<keyword evidence="4" id="KW-1185">Reference proteome</keyword>
<sequence length="592" mass="66566">MSRGNLGISRWLDAYSEQNPGLTTLPGNVVLSDINGDGNYCLVITDIKFGDTKRSKMKVYKGTTITDITLPDLPNSLVTFYTDQLEPRIPAVAVACGSSLFIHKNNKPYFKFQLPYSPVSASEAECWAPVLESDDISEELIEKLKKDLSAIQYDKLSNRSQELLTVSEKAKIEKIVRSYNTKDIIKESPITCMTTLKKKSDDKFEVSCPVLATESGNIYILDPQSFTILHQANACRMKVTPFMMRATGVLSLEFRILVACREGYICVLQRGWLEGKFIIQMTHNIADFVVIPDDNLIIVATTDKILNCFSKRGHKLWSLVMSNEIICLCLVPLPHIRMNVIAVGLKNGAIHLYQGRKCVDQINVPDAPSVITFGQLGQEEHVLVIITIAGTVIFRILKRTADFNSSVTENVPLIQNKPLSLPKRSKLFLEQTMRERNTFLDIHQTFQQDLMRIRLHTAKELLQQSTNQTNSINQKEQVKLSAQVLGLGTKFTVTFTLENMETNSALRGVIMILHVNPLNYECSPNKTSVPLLQPGFSHKIRVKIEEIVGENQTNVPRTPEDCTIRVFITRKHQTQPMLAATVNMPLSENISL</sequence>
<dbReference type="GO" id="GO:1905515">
    <property type="term" value="P:non-motile cilium assembly"/>
    <property type="evidence" value="ECO:0007669"/>
    <property type="project" value="InterPro"/>
</dbReference>
<dbReference type="PANTHER" id="PTHR20870">
    <property type="entry name" value="BARDET-BIEDL SYNDROME 1 PROTEIN"/>
    <property type="match status" value="1"/>
</dbReference>
<reference evidence="3" key="1">
    <citation type="submission" date="2022-01" db="EMBL/GenBank/DDBJ databases">
        <authorList>
            <person name="King R."/>
        </authorList>
    </citation>
    <scope>NUCLEOTIDE SEQUENCE</scope>
</reference>
<dbReference type="GO" id="GO:0005813">
    <property type="term" value="C:centrosome"/>
    <property type="evidence" value="ECO:0007669"/>
    <property type="project" value="TreeGrafter"/>
</dbReference>
<dbReference type="InterPro" id="IPR036322">
    <property type="entry name" value="WD40_repeat_dom_sf"/>
</dbReference>
<gene>
    <name evidence="3" type="ORF">PHAECO_LOCUS6024</name>
</gene>